<dbReference type="Pfam" id="PF02617">
    <property type="entry name" value="ClpS"/>
    <property type="match status" value="1"/>
</dbReference>
<evidence type="ECO:0000259" key="2">
    <source>
        <dbReference type="Pfam" id="PF02617"/>
    </source>
</evidence>
<dbReference type="InterPro" id="IPR014719">
    <property type="entry name" value="Ribosomal_bL12_C/ClpS-like"/>
</dbReference>
<dbReference type="RefSeq" id="WP_053199942.1">
    <property type="nucleotide sequence ID" value="NZ_CP011409.1"/>
</dbReference>
<dbReference type="InterPro" id="IPR003769">
    <property type="entry name" value="ClpS_core"/>
</dbReference>
<comment type="function">
    <text evidence="1">Involved in the modulation of the specificity of the ClpAP-mediated ATP-dependent protein degradation.</text>
</comment>
<dbReference type="HAMAP" id="MF_00302">
    <property type="entry name" value="ClpS"/>
    <property type="match status" value="1"/>
</dbReference>
<gene>
    <name evidence="1" type="primary">clpS</name>
    <name evidence="3" type="ORF">F506_18775</name>
</gene>
<proteinExistence type="inferred from homology"/>
<comment type="similarity">
    <text evidence="1">Belongs to the ClpS family.</text>
</comment>
<dbReference type="NCBIfam" id="NF000672">
    <property type="entry name" value="PRK00033.1-5"/>
    <property type="match status" value="1"/>
</dbReference>
<keyword evidence="3" id="KW-0645">Protease</keyword>
<dbReference type="SUPFAM" id="SSF54736">
    <property type="entry name" value="ClpS-like"/>
    <property type="match status" value="1"/>
</dbReference>
<name>A0ABM5V4L1_9BURK</name>
<reference evidence="4" key="1">
    <citation type="journal article" date="2015" name="Genome Announc.">
        <title>Complete Genome Sequence of Herbaspirillum hiltneri N3 (DSM 17495), Isolated from Surface-Sterilized Wheat Roots.</title>
        <authorList>
            <person name="Guizelini D."/>
            <person name="Saizaki P.M."/>
            <person name="Coimbra N.A."/>
            <person name="Weiss V.A."/>
            <person name="Faoro H."/>
            <person name="Sfeir M.Z."/>
            <person name="Baura V.A."/>
            <person name="Monteiro R.A."/>
            <person name="Chubatsu L.S."/>
            <person name="Souza E.M."/>
            <person name="Cruz L.M."/>
            <person name="Pedrosa F.O."/>
            <person name="Raittz R.T."/>
            <person name="Marchaukoski J.N."/>
            <person name="Steffens M.B."/>
        </authorList>
    </citation>
    <scope>NUCLEOTIDE SEQUENCE [LARGE SCALE GENOMIC DNA]</scope>
    <source>
        <strain evidence="4">N3</strain>
    </source>
</reference>
<evidence type="ECO:0000256" key="1">
    <source>
        <dbReference type="HAMAP-Rule" id="MF_00302"/>
    </source>
</evidence>
<comment type="subunit">
    <text evidence="1">Binds to the N-terminal domain of the chaperone ClpA.</text>
</comment>
<dbReference type="Proteomes" id="UP000063429">
    <property type="component" value="Chromosome"/>
</dbReference>
<protein>
    <recommendedName>
        <fullName evidence="1">ATP-dependent Clp protease adapter protein ClpS</fullName>
    </recommendedName>
</protein>
<evidence type="ECO:0000313" key="3">
    <source>
        <dbReference type="EMBL" id="AKZ64428.1"/>
    </source>
</evidence>
<dbReference type="InterPro" id="IPR022935">
    <property type="entry name" value="ClpS"/>
</dbReference>
<dbReference type="EMBL" id="CP011409">
    <property type="protein sequence ID" value="AKZ64428.1"/>
    <property type="molecule type" value="Genomic_DNA"/>
</dbReference>
<dbReference type="GO" id="GO:0006508">
    <property type="term" value="P:proteolysis"/>
    <property type="evidence" value="ECO:0007669"/>
    <property type="project" value="UniProtKB-KW"/>
</dbReference>
<dbReference type="PANTHER" id="PTHR33473">
    <property type="entry name" value="ATP-DEPENDENT CLP PROTEASE ADAPTER PROTEIN CLPS1, CHLOROPLASTIC"/>
    <property type="match status" value="1"/>
</dbReference>
<dbReference type="PANTHER" id="PTHR33473:SF19">
    <property type="entry name" value="ATP-DEPENDENT CLP PROTEASE ADAPTER PROTEIN CLPS"/>
    <property type="match status" value="1"/>
</dbReference>
<feature type="domain" description="Adaptor protein ClpS core" evidence="2">
    <location>
        <begin position="21"/>
        <end position="99"/>
    </location>
</feature>
<keyword evidence="3" id="KW-0378">Hydrolase</keyword>
<sequence length="104" mass="11787">MATKHDNDNGTVLARQEQKLKPPPMYQVLLLNDDYTPMEFVVAVIQEYFNKDRETATQIMLNVHRDGKGMCGVYPKDIASTKVELVLTHARKAGHPLQCVMEEA</sequence>
<keyword evidence="4" id="KW-1185">Reference proteome</keyword>
<dbReference type="GO" id="GO:0008233">
    <property type="term" value="F:peptidase activity"/>
    <property type="evidence" value="ECO:0007669"/>
    <property type="project" value="UniProtKB-KW"/>
</dbReference>
<dbReference type="Gene3D" id="3.30.1390.10">
    <property type="match status" value="1"/>
</dbReference>
<organism evidence="3 4">
    <name type="scientific">Herbaspirillum hiltneri N3</name>
    <dbReference type="NCBI Taxonomy" id="1262470"/>
    <lineage>
        <taxon>Bacteria</taxon>
        <taxon>Pseudomonadati</taxon>
        <taxon>Pseudomonadota</taxon>
        <taxon>Betaproteobacteria</taxon>
        <taxon>Burkholderiales</taxon>
        <taxon>Oxalobacteraceae</taxon>
        <taxon>Herbaspirillum</taxon>
    </lineage>
</organism>
<evidence type="ECO:0000313" key="4">
    <source>
        <dbReference type="Proteomes" id="UP000063429"/>
    </source>
</evidence>
<accession>A0ABM5V4L1</accession>